<dbReference type="PANTHER" id="PTHR23131:SF4">
    <property type="entry name" value="METALLO-BETA-LACTAMASE SUPERFAMILY POTEIN"/>
    <property type="match status" value="1"/>
</dbReference>
<evidence type="ECO:0000259" key="1">
    <source>
        <dbReference type="SMART" id="SM00849"/>
    </source>
</evidence>
<organism evidence="2 3">
    <name type="scientific">Halobaculum saliterrae</name>
    <dbReference type="NCBI Taxonomy" id="2073113"/>
    <lineage>
        <taxon>Archaea</taxon>
        <taxon>Methanobacteriati</taxon>
        <taxon>Methanobacteriota</taxon>
        <taxon>Stenosarchaea group</taxon>
        <taxon>Halobacteria</taxon>
        <taxon>Halobacteriales</taxon>
        <taxon>Haloferacaceae</taxon>
        <taxon>Halobaculum</taxon>
    </lineage>
</organism>
<dbReference type="InterPro" id="IPR050662">
    <property type="entry name" value="Sec-metab_biosynth-thioest"/>
</dbReference>
<dbReference type="Gene3D" id="3.60.15.10">
    <property type="entry name" value="Ribonuclease Z/Hydroxyacylglutathione hydrolase-like"/>
    <property type="match status" value="1"/>
</dbReference>
<dbReference type="SMART" id="SM00849">
    <property type="entry name" value="Lactamase_B"/>
    <property type="match status" value="1"/>
</dbReference>
<dbReference type="RefSeq" id="WP_159665861.1">
    <property type="nucleotide sequence ID" value="NZ_WUUS01000005.1"/>
</dbReference>
<dbReference type="SUPFAM" id="SSF56281">
    <property type="entry name" value="Metallo-hydrolase/oxidoreductase"/>
    <property type="match status" value="1"/>
</dbReference>
<dbReference type="PANTHER" id="PTHR23131">
    <property type="entry name" value="ENDORIBONUCLEASE LACTB2"/>
    <property type="match status" value="1"/>
</dbReference>
<dbReference type="AlphaFoldDB" id="A0A6B0T4J9"/>
<accession>A0A6B0T4J9</accession>
<comment type="caution">
    <text evidence="2">The sequence shown here is derived from an EMBL/GenBank/DDBJ whole genome shotgun (WGS) entry which is preliminary data.</text>
</comment>
<reference evidence="2 3" key="1">
    <citation type="submission" date="2019-12" db="EMBL/GenBank/DDBJ databases">
        <title>Isolation and characterization of three novel carbon monoxide-oxidizing members of Halobacteria from salione crusts and soils.</title>
        <authorList>
            <person name="Myers M.R."/>
            <person name="King G.M."/>
        </authorList>
    </citation>
    <scope>NUCLEOTIDE SEQUENCE [LARGE SCALE GENOMIC DNA]</scope>
    <source>
        <strain evidence="2 3">WSA2</strain>
    </source>
</reference>
<dbReference type="GO" id="GO:0016787">
    <property type="term" value="F:hydrolase activity"/>
    <property type="evidence" value="ECO:0007669"/>
    <property type="project" value="UniProtKB-KW"/>
</dbReference>
<dbReference type="Gene3D" id="1.10.10.10">
    <property type="entry name" value="Winged helix-like DNA-binding domain superfamily/Winged helix DNA-binding domain"/>
    <property type="match status" value="1"/>
</dbReference>
<dbReference type="InterPro" id="IPR036388">
    <property type="entry name" value="WH-like_DNA-bd_sf"/>
</dbReference>
<evidence type="ECO:0000313" key="2">
    <source>
        <dbReference type="EMBL" id="MXR41429.1"/>
    </source>
</evidence>
<keyword evidence="3" id="KW-1185">Reference proteome</keyword>
<dbReference type="Pfam" id="PF00753">
    <property type="entry name" value="Lactamase_B"/>
    <property type="match status" value="1"/>
</dbReference>
<dbReference type="EMBL" id="WUUS01000005">
    <property type="protein sequence ID" value="MXR41429.1"/>
    <property type="molecule type" value="Genomic_DNA"/>
</dbReference>
<dbReference type="InterPro" id="IPR036866">
    <property type="entry name" value="RibonucZ/Hydroxyglut_hydro"/>
</dbReference>
<gene>
    <name evidence="2" type="ORF">GRX01_08780</name>
</gene>
<keyword evidence="2" id="KW-0378">Hydrolase</keyword>
<dbReference type="OrthoDB" id="205181at2157"/>
<feature type="domain" description="Metallo-beta-lactamase" evidence="1">
    <location>
        <begin position="14"/>
        <end position="233"/>
    </location>
</feature>
<proteinExistence type="predicted"/>
<protein>
    <submittedName>
        <fullName evidence="2">MBL fold metallo-hydrolase</fullName>
    </submittedName>
</protein>
<evidence type="ECO:0000313" key="3">
    <source>
        <dbReference type="Proteomes" id="UP000437065"/>
    </source>
</evidence>
<dbReference type="InterPro" id="IPR001279">
    <property type="entry name" value="Metallo-B-lactamas"/>
</dbReference>
<name>A0A6B0T4J9_9EURY</name>
<dbReference type="Proteomes" id="UP000437065">
    <property type="component" value="Unassembled WGS sequence"/>
</dbReference>
<sequence length="340" mass="36544">MQRIRLTNTVFEGLNNVYVLDGTADGGDPDELVLVDAGVALPDVREQLASGLADLGHDLADVDRLLLTHWHADHAGLSGAIQSESGATIHVHEADAPLVAGDEDSLLEEQRLQREKFREWGMPEATRSELVEFLEDHGDLGGEPCEVEPFVDGDAFEVNGRTLEAVHLPGHAAGLTAFHDAGGDEAFVGDAILPKYTPNVGGADVRVENPLERYVESLLTLIDLDLEAAWPGHRDRIDDPAGRAATILRHHVERTGNVVDVLADLGPSTAWEVSAALFGDLHGIHVLHGPGEAYAHLDHLASAGIVERDGTRYALADDDPDVASLFPDPGIDRVVEWDGE</sequence>
<dbReference type="CDD" id="cd07725">
    <property type="entry name" value="TTHA1429-like_MBL-fold"/>
    <property type="match status" value="1"/>
</dbReference>